<organism evidence="2 3">
    <name type="scientific">Helicobacter mastomyrinus</name>
    <dbReference type="NCBI Taxonomy" id="287948"/>
    <lineage>
        <taxon>Bacteria</taxon>
        <taxon>Pseudomonadati</taxon>
        <taxon>Campylobacterota</taxon>
        <taxon>Epsilonproteobacteria</taxon>
        <taxon>Campylobacterales</taxon>
        <taxon>Helicobacteraceae</taxon>
        <taxon>Helicobacter</taxon>
    </lineage>
</organism>
<dbReference type="InterPro" id="IPR006674">
    <property type="entry name" value="HD_domain"/>
</dbReference>
<sequence length="401" mass="46902">MDSQYKAPRLSAALLKRIFVAASIRRWNDQATPVELVELDKQAHKIVIAYILAKYEENRGVSIDWERLILQFCFEFFERIVLTDIKPPVFHQLRRSHNKELVEFVYAQLQDELSNYEFFPLMKEYLISSKDNIERQILKASHYYASKWEFDIIYHFNPYMYDVQHIRNELNKEVEEHYHLAGMQQIMLYENVRELIAMFGQLRFQKRWSQTPRIPATSVLGHTLIVALSAYLVSLDIGCCEKMRINHFLCGLFHDLPEILTRDIISPIKRSVKGLDKLIKEIEEEAVQKKILAIVPPNIAEDIRYFTQNEFANRYIIESFPHNATSGEELMENFNLNEYNGIYGEFLKIFDNLSAYLEAKISISHGISSDDLVSGAAGIYDKCAHRVIQNVDVGKLFRDFV</sequence>
<dbReference type="RefSeq" id="WP_295698191.1">
    <property type="nucleotide sequence ID" value="NZ_CP145316.1"/>
</dbReference>
<dbReference type="Gene3D" id="1.10.3210.10">
    <property type="entry name" value="Hypothetical protein af1432"/>
    <property type="match status" value="2"/>
</dbReference>
<gene>
    <name evidence="2" type="ORF">V3I05_08870</name>
</gene>
<keyword evidence="3" id="KW-1185">Reference proteome</keyword>
<evidence type="ECO:0000313" key="3">
    <source>
        <dbReference type="Proteomes" id="UP001434737"/>
    </source>
</evidence>
<protein>
    <submittedName>
        <fullName evidence="2">HD domain-containing protein</fullName>
    </submittedName>
</protein>
<accession>A0ABZ3F3N5</accession>
<dbReference type="Proteomes" id="UP001434737">
    <property type="component" value="Chromosome"/>
</dbReference>
<reference evidence="2 3" key="1">
    <citation type="submission" date="2024-02" db="EMBL/GenBank/DDBJ databases">
        <title>Genome and pathogenicity analysis of Helicobacter mastomyrinus isolated from mice.</title>
        <authorList>
            <person name="Zhu L."/>
        </authorList>
    </citation>
    <scope>NUCLEOTIDE SEQUENCE [LARGE SCALE GENOMIC DNA]</scope>
    <source>
        <strain evidence="2 3">Hm-17</strain>
    </source>
</reference>
<evidence type="ECO:0000259" key="1">
    <source>
        <dbReference type="Pfam" id="PF13023"/>
    </source>
</evidence>
<dbReference type="SUPFAM" id="SSF109604">
    <property type="entry name" value="HD-domain/PDEase-like"/>
    <property type="match status" value="2"/>
</dbReference>
<dbReference type="EMBL" id="CP145316">
    <property type="protein sequence ID" value="XAM17789.1"/>
    <property type="molecule type" value="Genomic_DNA"/>
</dbReference>
<name>A0ABZ3F3N5_9HELI</name>
<evidence type="ECO:0000313" key="2">
    <source>
        <dbReference type="EMBL" id="XAM17789.1"/>
    </source>
</evidence>
<proteinExistence type="predicted"/>
<dbReference type="Pfam" id="PF13023">
    <property type="entry name" value="HD_3"/>
    <property type="match status" value="1"/>
</dbReference>
<feature type="domain" description="HD" evidence="1">
    <location>
        <begin position="200"/>
        <end position="375"/>
    </location>
</feature>